<keyword evidence="7" id="KW-0325">Glycoprotein</keyword>
<keyword evidence="11" id="KW-1185">Reference proteome</keyword>
<dbReference type="InterPro" id="IPR050174">
    <property type="entry name" value="Protocadherin/Cadherin-CA"/>
</dbReference>
<evidence type="ECO:0000313" key="10">
    <source>
        <dbReference type="EMBL" id="KAF3838336.1"/>
    </source>
</evidence>
<dbReference type="GO" id="GO:0005509">
    <property type="term" value="F:calcium ion binding"/>
    <property type="evidence" value="ECO:0007669"/>
    <property type="project" value="UniProtKB-UniRule"/>
</dbReference>
<dbReference type="GO" id="GO:0007156">
    <property type="term" value="P:homophilic cell adhesion via plasma membrane adhesion molecules"/>
    <property type="evidence" value="ECO:0007669"/>
    <property type="project" value="InterPro"/>
</dbReference>
<feature type="domain" description="Cadherin" evidence="9">
    <location>
        <begin position="30"/>
        <end position="72"/>
    </location>
</feature>
<dbReference type="AlphaFoldDB" id="A0A7J5XMK8"/>
<evidence type="ECO:0000256" key="8">
    <source>
        <dbReference type="PROSITE-ProRule" id="PRU00043"/>
    </source>
</evidence>
<comment type="caution">
    <text evidence="10">The sequence shown here is derived from an EMBL/GenBank/DDBJ whole genome shotgun (WGS) entry which is preliminary data.</text>
</comment>
<dbReference type="PANTHER" id="PTHR24028">
    <property type="entry name" value="CADHERIN-87A"/>
    <property type="match status" value="1"/>
</dbReference>
<dbReference type="SUPFAM" id="SSF49313">
    <property type="entry name" value="Cadherin-like"/>
    <property type="match status" value="2"/>
</dbReference>
<dbReference type="PANTHER" id="PTHR24028:SF287">
    <property type="entry name" value="CADHERIN-RELATED NEURONAL RECEPTOR VARIABLE 1-RELATED"/>
    <property type="match status" value="1"/>
</dbReference>
<evidence type="ECO:0000313" key="11">
    <source>
        <dbReference type="Proteomes" id="UP000518266"/>
    </source>
</evidence>
<dbReference type="EMBL" id="JAAKFY010000022">
    <property type="protein sequence ID" value="KAF3838336.1"/>
    <property type="molecule type" value="Genomic_DNA"/>
</dbReference>
<keyword evidence="4 8" id="KW-0106">Calcium</keyword>
<organism evidence="10 11">
    <name type="scientific">Dissostichus mawsoni</name>
    <name type="common">Antarctic cod</name>
    <dbReference type="NCBI Taxonomy" id="36200"/>
    <lineage>
        <taxon>Eukaryota</taxon>
        <taxon>Metazoa</taxon>
        <taxon>Chordata</taxon>
        <taxon>Craniata</taxon>
        <taxon>Vertebrata</taxon>
        <taxon>Euteleostomi</taxon>
        <taxon>Actinopterygii</taxon>
        <taxon>Neopterygii</taxon>
        <taxon>Teleostei</taxon>
        <taxon>Neoteleostei</taxon>
        <taxon>Acanthomorphata</taxon>
        <taxon>Eupercaria</taxon>
        <taxon>Perciformes</taxon>
        <taxon>Notothenioidei</taxon>
        <taxon>Nototheniidae</taxon>
        <taxon>Dissostichus</taxon>
    </lineage>
</organism>
<name>A0A7J5XMK8_DISMA</name>
<dbReference type="Gene3D" id="2.60.40.60">
    <property type="entry name" value="Cadherins"/>
    <property type="match status" value="2"/>
</dbReference>
<evidence type="ECO:0000256" key="4">
    <source>
        <dbReference type="ARBA" id="ARBA00022837"/>
    </source>
</evidence>
<dbReference type="Pfam" id="PF00028">
    <property type="entry name" value="Cadherin"/>
    <property type="match status" value="1"/>
</dbReference>
<comment type="subcellular location">
    <subcellularLocation>
        <location evidence="1">Membrane</location>
        <topology evidence="1">Single-pass membrane protein</topology>
    </subcellularLocation>
</comment>
<dbReference type="CDD" id="cd11304">
    <property type="entry name" value="Cadherin_repeat"/>
    <property type="match status" value="2"/>
</dbReference>
<evidence type="ECO:0000256" key="1">
    <source>
        <dbReference type="ARBA" id="ARBA00004167"/>
    </source>
</evidence>
<sequence length="155" mass="17241">MQTWVKNTINSYKLSQMNTLSLHTKEIKVLDREKQSIIRLILTAIDGGTPAKSGSMTIIVNVLDINDNTPVFSQTLYKASVYENSKTEIDQGKQSDLFAIDQTTGTSNYKNYYSLVVDGPLDRESAFQYNISITATDEGSPLSQARALLMCTSQM</sequence>
<evidence type="ECO:0000256" key="3">
    <source>
        <dbReference type="ARBA" id="ARBA00022737"/>
    </source>
</evidence>
<dbReference type="GO" id="GO:0009653">
    <property type="term" value="P:anatomical structure morphogenesis"/>
    <property type="evidence" value="ECO:0007669"/>
    <property type="project" value="UniProtKB-ARBA"/>
</dbReference>
<gene>
    <name evidence="10" type="ORF">F7725_010104</name>
</gene>
<reference evidence="10 11" key="1">
    <citation type="submission" date="2020-03" db="EMBL/GenBank/DDBJ databases">
        <title>Dissostichus mawsoni Genome sequencing and assembly.</title>
        <authorList>
            <person name="Park H."/>
        </authorList>
    </citation>
    <scope>NUCLEOTIDE SEQUENCE [LARGE SCALE GENOMIC DNA]</scope>
    <source>
        <strain evidence="10">DM0001</strain>
        <tissue evidence="10">Muscle</tissue>
    </source>
</reference>
<dbReference type="PRINTS" id="PR00205">
    <property type="entry name" value="CADHERIN"/>
</dbReference>
<accession>A0A7J5XMK8</accession>
<dbReference type="SMART" id="SM00112">
    <property type="entry name" value="CA"/>
    <property type="match status" value="1"/>
</dbReference>
<evidence type="ECO:0000256" key="2">
    <source>
        <dbReference type="ARBA" id="ARBA00022692"/>
    </source>
</evidence>
<keyword evidence="6" id="KW-0472">Membrane</keyword>
<evidence type="ECO:0000256" key="7">
    <source>
        <dbReference type="ARBA" id="ARBA00023180"/>
    </source>
</evidence>
<evidence type="ECO:0000256" key="5">
    <source>
        <dbReference type="ARBA" id="ARBA00022989"/>
    </source>
</evidence>
<dbReference type="OrthoDB" id="9990384at2759"/>
<dbReference type="PROSITE" id="PS00232">
    <property type="entry name" value="CADHERIN_1"/>
    <property type="match status" value="1"/>
</dbReference>
<dbReference type="InterPro" id="IPR002126">
    <property type="entry name" value="Cadherin-like_dom"/>
</dbReference>
<evidence type="ECO:0000259" key="9">
    <source>
        <dbReference type="PROSITE" id="PS50268"/>
    </source>
</evidence>
<evidence type="ECO:0000256" key="6">
    <source>
        <dbReference type="ARBA" id="ARBA00023136"/>
    </source>
</evidence>
<dbReference type="InterPro" id="IPR020894">
    <property type="entry name" value="Cadherin_CS"/>
</dbReference>
<dbReference type="Proteomes" id="UP000518266">
    <property type="component" value="Unassembled WGS sequence"/>
</dbReference>
<dbReference type="PROSITE" id="PS50268">
    <property type="entry name" value="CADHERIN_2"/>
    <property type="match status" value="1"/>
</dbReference>
<dbReference type="GO" id="GO:0005886">
    <property type="term" value="C:plasma membrane"/>
    <property type="evidence" value="ECO:0007669"/>
    <property type="project" value="InterPro"/>
</dbReference>
<keyword evidence="2" id="KW-0812">Transmembrane</keyword>
<dbReference type="InterPro" id="IPR015919">
    <property type="entry name" value="Cadherin-like_sf"/>
</dbReference>
<keyword evidence="5" id="KW-1133">Transmembrane helix</keyword>
<protein>
    <recommendedName>
        <fullName evidence="9">Cadherin domain-containing protein</fullName>
    </recommendedName>
</protein>
<proteinExistence type="predicted"/>
<keyword evidence="3" id="KW-0677">Repeat</keyword>